<keyword evidence="3" id="KW-1185">Reference proteome</keyword>
<reference evidence="2" key="1">
    <citation type="submission" date="2023-07" db="EMBL/GenBank/DDBJ databases">
        <authorList>
            <person name="Stuckert A."/>
        </authorList>
    </citation>
    <scope>NUCLEOTIDE SEQUENCE</scope>
</reference>
<dbReference type="EMBL" id="CAUEEQ010002725">
    <property type="protein sequence ID" value="CAJ0923494.1"/>
    <property type="molecule type" value="Genomic_DNA"/>
</dbReference>
<feature type="region of interest" description="Disordered" evidence="1">
    <location>
        <begin position="1"/>
        <end position="29"/>
    </location>
</feature>
<accession>A0ABN9KTL2</accession>
<dbReference type="Proteomes" id="UP001176940">
    <property type="component" value="Unassembled WGS sequence"/>
</dbReference>
<evidence type="ECO:0000256" key="1">
    <source>
        <dbReference type="SAM" id="MobiDB-lite"/>
    </source>
</evidence>
<protein>
    <submittedName>
        <fullName evidence="2">Uncharacterized protein</fullName>
    </submittedName>
</protein>
<comment type="caution">
    <text evidence="2">The sequence shown here is derived from an EMBL/GenBank/DDBJ whole genome shotgun (WGS) entry which is preliminary data.</text>
</comment>
<evidence type="ECO:0000313" key="2">
    <source>
        <dbReference type="EMBL" id="CAJ0923494.1"/>
    </source>
</evidence>
<evidence type="ECO:0000313" key="3">
    <source>
        <dbReference type="Proteomes" id="UP001176940"/>
    </source>
</evidence>
<sequence>MCQERSRTAPGTLTPGTRDTAIKDDRDVPAVQTVQEESREAERSAGGQTAVGNIGGLSTALQNAADKPLMPVVFSDRGCLGQLNNCLKTMQALDDGLRTCAASMTFTALIAECTKKKEDLDKNTADSHHNLHSILDKNKIDTRNVTSAENGVKSNPTKTNGSLEVCETDSVPQGTNMTEDNESIGLTLELLQQRYNTEKRDLEVFIQSSRDKLVAESPKGVQDMKDLQRKLHELQILLDKANRSWMEFDATSQKLEMLLHGTEKKKTSENRYALRYSFSIISEEIKSSSAYGCMRCAHPIFNIGYAGHAAVCGCRRMRRFDIVASARKRNMLRLAQVVAPSKRRMQRHPHTAAWPAYPMNPHLYKNKYIAYIHQ</sequence>
<organism evidence="2 3">
    <name type="scientific">Ranitomeya imitator</name>
    <name type="common">mimic poison frog</name>
    <dbReference type="NCBI Taxonomy" id="111125"/>
    <lineage>
        <taxon>Eukaryota</taxon>
        <taxon>Metazoa</taxon>
        <taxon>Chordata</taxon>
        <taxon>Craniata</taxon>
        <taxon>Vertebrata</taxon>
        <taxon>Euteleostomi</taxon>
        <taxon>Amphibia</taxon>
        <taxon>Batrachia</taxon>
        <taxon>Anura</taxon>
        <taxon>Neobatrachia</taxon>
        <taxon>Hyloidea</taxon>
        <taxon>Dendrobatidae</taxon>
        <taxon>Dendrobatinae</taxon>
        <taxon>Ranitomeya</taxon>
    </lineage>
</organism>
<gene>
    <name evidence="2" type="ORF">RIMI_LOCUS2017046</name>
</gene>
<proteinExistence type="predicted"/>
<name>A0ABN9KTL2_9NEOB</name>